<evidence type="ECO:0000256" key="5">
    <source>
        <dbReference type="SAM" id="Phobius"/>
    </source>
</evidence>
<dbReference type="InterPro" id="IPR011701">
    <property type="entry name" value="MFS"/>
</dbReference>
<evidence type="ECO:0000313" key="7">
    <source>
        <dbReference type="EMBL" id="PKV82287.1"/>
    </source>
</evidence>
<dbReference type="AlphaFoldDB" id="A0A2N3VKZ1"/>
<keyword evidence="8" id="KW-1185">Reference proteome</keyword>
<dbReference type="RefSeq" id="WP_101467872.1">
    <property type="nucleotide sequence ID" value="NZ_PJMW01000002.1"/>
</dbReference>
<dbReference type="EMBL" id="PJMW01000002">
    <property type="protein sequence ID" value="PKV82287.1"/>
    <property type="molecule type" value="Genomic_DNA"/>
</dbReference>
<organism evidence="7 8">
    <name type="scientific">Nocardia fluminea</name>
    <dbReference type="NCBI Taxonomy" id="134984"/>
    <lineage>
        <taxon>Bacteria</taxon>
        <taxon>Bacillati</taxon>
        <taxon>Actinomycetota</taxon>
        <taxon>Actinomycetes</taxon>
        <taxon>Mycobacteriales</taxon>
        <taxon>Nocardiaceae</taxon>
        <taxon>Nocardia</taxon>
    </lineage>
</organism>
<feature type="transmembrane region" description="Helical" evidence="5">
    <location>
        <begin position="374"/>
        <end position="391"/>
    </location>
</feature>
<feature type="transmembrane region" description="Helical" evidence="5">
    <location>
        <begin position="348"/>
        <end position="368"/>
    </location>
</feature>
<dbReference type="GO" id="GO:0022857">
    <property type="term" value="F:transmembrane transporter activity"/>
    <property type="evidence" value="ECO:0007669"/>
    <property type="project" value="InterPro"/>
</dbReference>
<proteinExistence type="predicted"/>
<feature type="transmembrane region" description="Helical" evidence="5">
    <location>
        <begin position="83"/>
        <end position="102"/>
    </location>
</feature>
<dbReference type="PANTHER" id="PTHR42910:SF1">
    <property type="entry name" value="MAJOR FACILITATOR SUPERFAMILY (MFS) PROFILE DOMAIN-CONTAINING PROTEIN"/>
    <property type="match status" value="1"/>
</dbReference>
<evidence type="ECO:0000313" key="8">
    <source>
        <dbReference type="Proteomes" id="UP000233766"/>
    </source>
</evidence>
<gene>
    <name evidence="7" type="ORF">ATK86_6773</name>
</gene>
<keyword evidence="4 5" id="KW-0472">Membrane</keyword>
<protein>
    <submittedName>
        <fullName evidence="7">Putative MFS family arabinose efflux permease</fullName>
    </submittedName>
</protein>
<evidence type="ECO:0000259" key="6">
    <source>
        <dbReference type="PROSITE" id="PS50850"/>
    </source>
</evidence>
<dbReference type="InterPro" id="IPR020846">
    <property type="entry name" value="MFS_dom"/>
</dbReference>
<dbReference type="PANTHER" id="PTHR42910">
    <property type="entry name" value="TRANSPORTER SCO4007-RELATED"/>
    <property type="match status" value="1"/>
</dbReference>
<evidence type="ECO:0000256" key="4">
    <source>
        <dbReference type="ARBA" id="ARBA00023136"/>
    </source>
</evidence>
<dbReference type="CDD" id="cd17324">
    <property type="entry name" value="MFS_NepI_like"/>
    <property type="match status" value="1"/>
</dbReference>
<dbReference type="SUPFAM" id="SSF103473">
    <property type="entry name" value="MFS general substrate transporter"/>
    <property type="match status" value="1"/>
</dbReference>
<dbReference type="Proteomes" id="UP000233766">
    <property type="component" value="Unassembled WGS sequence"/>
</dbReference>
<dbReference type="GO" id="GO:0005886">
    <property type="term" value="C:plasma membrane"/>
    <property type="evidence" value="ECO:0007669"/>
    <property type="project" value="UniProtKB-SubCell"/>
</dbReference>
<feature type="transmembrane region" description="Helical" evidence="5">
    <location>
        <begin position="256"/>
        <end position="273"/>
    </location>
</feature>
<dbReference type="InterPro" id="IPR036259">
    <property type="entry name" value="MFS_trans_sf"/>
</dbReference>
<dbReference type="PROSITE" id="PS50850">
    <property type="entry name" value="MFS"/>
    <property type="match status" value="1"/>
</dbReference>
<feature type="transmembrane region" description="Helical" evidence="5">
    <location>
        <begin position="141"/>
        <end position="160"/>
    </location>
</feature>
<feature type="transmembrane region" description="Helical" evidence="5">
    <location>
        <begin position="108"/>
        <end position="129"/>
    </location>
</feature>
<evidence type="ECO:0000256" key="2">
    <source>
        <dbReference type="ARBA" id="ARBA00022692"/>
    </source>
</evidence>
<feature type="transmembrane region" description="Helical" evidence="5">
    <location>
        <begin position="226"/>
        <end position="244"/>
    </location>
</feature>
<dbReference type="Pfam" id="PF07690">
    <property type="entry name" value="MFS_1"/>
    <property type="match status" value="1"/>
</dbReference>
<evidence type="ECO:0000256" key="1">
    <source>
        <dbReference type="ARBA" id="ARBA00004651"/>
    </source>
</evidence>
<comment type="caution">
    <text evidence="7">The sequence shown here is derived from an EMBL/GenBank/DDBJ whole genome shotgun (WGS) entry which is preliminary data.</text>
</comment>
<evidence type="ECO:0000256" key="3">
    <source>
        <dbReference type="ARBA" id="ARBA00022989"/>
    </source>
</evidence>
<feature type="transmembrane region" description="Helical" evidence="5">
    <location>
        <begin position="309"/>
        <end position="327"/>
    </location>
</feature>
<keyword evidence="3 5" id="KW-1133">Transmembrane helix</keyword>
<dbReference type="Gene3D" id="1.20.1250.20">
    <property type="entry name" value="MFS general substrate transporter like domains"/>
    <property type="match status" value="1"/>
</dbReference>
<feature type="transmembrane region" description="Helical" evidence="5">
    <location>
        <begin position="285"/>
        <end position="303"/>
    </location>
</feature>
<comment type="subcellular location">
    <subcellularLocation>
        <location evidence="1">Cell membrane</location>
        <topology evidence="1">Multi-pass membrane protein</topology>
    </subcellularLocation>
</comment>
<dbReference type="OrthoDB" id="9815356at2"/>
<feature type="transmembrane region" description="Helical" evidence="5">
    <location>
        <begin position="12"/>
        <end position="36"/>
    </location>
</feature>
<reference evidence="7 8" key="1">
    <citation type="submission" date="2017-12" db="EMBL/GenBank/DDBJ databases">
        <title>Sequencing the genomes of 1000 Actinobacteria strains.</title>
        <authorList>
            <person name="Klenk H.-P."/>
        </authorList>
    </citation>
    <scope>NUCLEOTIDE SEQUENCE [LARGE SCALE GENOMIC DNA]</scope>
    <source>
        <strain evidence="7 8">DSM 44489</strain>
    </source>
</reference>
<feature type="transmembrane region" description="Helical" evidence="5">
    <location>
        <begin position="51"/>
        <end position="76"/>
    </location>
</feature>
<feature type="domain" description="Major facilitator superfamily (MFS) profile" evidence="6">
    <location>
        <begin position="18"/>
        <end position="396"/>
    </location>
</feature>
<sequence length="419" mass="42557">MDSERIPKIAATVLPTPVVWFMALAAALATASVYLLQPAVAEVAGSLDTSAAVIGAALACGPLGYLAGLVLLVPLVDRFAPRTVVAAQFAALAVGSVAGAVAHSPVVLGLVLGVIGAGSAVGAQLSSVAGRFAPPRRRATVLGIVTAGISAGILAGRIVGGWLTEVIGWRPMLWVFVVPCVVVGAVSYVVLPAVRGRAVTGYLDTVRAIPGLFARFAALRWAATRGALWFFAFCAVWAGLAVALSQPPYSYSPERIGLYACAGLAGVLATRIAGGWTDRVGHRKVVLVGLALALGSVVVLSVALSNTVVTLICLGLFDAGLFAAQVANQSAVLAIDSSAPARFNSAYMAVYFVGGSLGTAFGAAAIGWFGWTGLVVVAAMATAAAGVVTLADRSRIGANSSGVDEDEDFRARAVVSRER</sequence>
<accession>A0A2N3VKZ1</accession>
<keyword evidence="2 5" id="KW-0812">Transmembrane</keyword>
<feature type="transmembrane region" description="Helical" evidence="5">
    <location>
        <begin position="172"/>
        <end position="191"/>
    </location>
</feature>
<name>A0A2N3VKZ1_9NOCA</name>